<evidence type="ECO:0000256" key="1">
    <source>
        <dbReference type="SAM" id="MobiDB-lite"/>
    </source>
</evidence>
<feature type="compositionally biased region" description="Low complexity" evidence="1">
    <location>
        <begin position="137"/>
        <end position="147"/>
    </location>
</feature>
<feature type="compositionally biased region" description="Basic residues" evidence="1">
    <location>
        <begin position="155"/>
        <end position="166"/>
    </location>
</feature>
<organism evidence="2">
    <name type="scientific">Mucochytrium quahogii</name>
    <dbReference type="NCBI Taxonomy" id="96639"/>
    <lineage>
        <taxon>Eukaryota</taxon>
        <taxon>Sar</taxon>
        <taxon>Stramenopiles</taxon>
        <taxon>Bigyra</taxon>
        <taxon>Labyrinthulomycetes</taxon>
        <taxon>Thraustochytrida</taxon>
        <taxon>Thraustochytriidae</taxon>
        <taxon>Mucochytrium</taxon>
    </lineage>
</organism>
<protein>
    <submittedName>
        <fullName evidence="2">Uncharacterized protein</fullName>
    </submittedName>
</protein>
<feature type="region of interest" description="Disordered" evidence="1">
    <location>
        <begin position="592"/>
        <end position="641"/>
    </location>
</feature>
<feature type="compositionally biased region" description="Polar residues" evidence="1">
    <location>
        <begin position="167"/>
        <end position="179"/>
    </location>
</feature>
<dbReference type="EMBL" id="HBHK01007585">
    <property type="protein sequence ID" value="CAD9674319.1"/>
    <property type="molecule type" value="Transcribed_RNA"/>
</dbReference>
<name>A0A7S2W9E5_9STRA</name>
<evidence type="ECO:0000313" key="2">
    <source>
        <dbReference type="EMBL" id="CAD9674319.1"/>
    </source>
</evidence>
<proteinExistence type="predicted"/>
<feature type="region of interest" description="Disordered" evidence="1">
    <location>
        <begin position="108"/>
        <end position="335"/>
    </location>
</feature>
<reference evidence="2" key="1">
    <citation type="submission" date="2021-01" db="EMBL/GenBank/DDBJ databases">
        <authorList>
            <person name="Corre E."/>
            <person name="Pelletier E."/>
            <person name="Niang G."/>
            <person name="Scheremetjew M."/>
            <person name="Finn R."/>
            <person name="Kale V."/>
            <person name="Holt S."/>
            <person name="Cochrane G."/>
            <person name="Meng A."/>
            <person name="Brown T."/>
            <person name="Cohen L."/>
        </authorList>
    </citation>
    <scope>NUCLEOTIDE SEQUENCE</scope>
    <source>
        <strain evidence="2">NY070348D</strain>
    </source>
</reference>
<accession>A0A7S2W9E5</accession>
<feature type="compositionally biased region" description="Basic residues" evidence="1">
    <location>
        <begin position="224"/>
        <end position="254"/>
    </location>
</feature>
<sequence>MSANDPPSELPTGVLLNRPCLVARYKKYHVYIPKLVKTIMRKKKRISMTEGIWKVLQKPKTTETNNLVPLMSQFQNLSPADFLNDVEYEVAKTAFDKWDDAELYAEDDVEMVSATPPPPPVTRNRRSPRRTGNVSNGGSDSSAASSDSETDTKKRANAVKRTRSKSRSASPTKTAVTENGNRRIAESGVKVQKKDVLNVGSDSSEEEDGVSLSKLKEVASIAPPKRRGRKPIKRVPTKAKGSVKRTAQGKKKKEKSIFSDSQSEQTEDSDDSSATELRTKKKQKKKASVSSADEKKSMASDIDNAGKGIDSTSSSSDNSEKSDSESDSDSETGKEALKRVSKLDVHIRPPKQWLSDVMNGAKGEKMLYEGLVNNIPKEYEHCVTKTKTAIELKGGDPTMINNWKCELSFKSGKYIICYMDELGLRLRNDTQVTKELGLVDQKDAIQFAVDATKALKKPAEEIEDDGNILRTTLITGTRKELYVTHMAGLLPSEKYKVGDILIPTGFQAIRRWVGCSKTDPGQLEPMDYRIEILAGPVIVLSAGEPCVELVRHENPFMIWRGIVRDIVGYRELPRRFLEVGIAFSDIALGRTRRIGQKPPPPPPSAGKAANGDNNLARIDSSPSAVSDTSPRKRGPRSPVVTKEKTAMLAFTGPLPEDVENFEIEFTETEKCIGAVVELNSDSTFGVVGLNGGDIGSKNERVRVGDKIVGYKKGYSPWEKFDSLEHIERMFKRTDRNEISILVQRPKLNISHVQKGQNPLELIAMTLLCDDTMLAQATEKQKHDAYLLGALMCGFIESTGRVQLLCESSPAAESLTRYNFYMQRPKVERKRFTRQLLSLETSLVAVEKSLKKGGTRGLGRRYIFANRQHMKLEDLRSGRFRTSMRKDDLQEQFEAKTQSLVPHILYPSSDPEEEARREPLRMNIARLIQMNPAFVVKQVTESFTLEPLYESVEKRMLREEPGRGPLTDEENCFMIIDVLIGRLELPTWSVKQRGAFKRSVLKSDANLAKLLQDESNEDTLCLREAAFNATSLHSRVVGRKLLSLGVSYDGKKKVPHDGGAYSARKEENGTTKRTQSIIRGTIRRIVNTVVRDHRDYERDRRQEVFAKKRLYREKLAQYQGGSVEFHPVEYGTLCSAVFRHGTNWDAVLADETFSKTLRAIHKSPQRLSTAWDDLRTVIAVTGHEGVFYPLMGFYIKLSPHASKRRKTESVKGFKITHSKTQSNQAGLREDLGFVGVGCDDMIAKKVVGQVVMRPSVDGKCWSIGLPLSKRNKKAGSQVCFMYCTLSNSINCSSLKEDVAKSQQSWHVFDGEWKPESTVSMKVLKFGEDAELRDKLVTRGEVEAAAAKRQTATCLLSQLTPKPNASRAELLTALKAIVQKKTELVNLQMEVEMSLDAGGIEEALDDDELEGHLLIHKS</sequence>
<gene>
    <name evidence="2" type="ORF">QSP1433_LOCUS4654</name>
</gene>